<name>A0ABW2EFY9_9BACI</name>
<evidence type="ECO:0000313" key="1">
    <source>
        <dbReference type="EMBL" id="MFC7061078.1"/>
    </source>
</evidence>
<evidence type="ECO:0000313" key="2">
    <source>
        <dbReference type="Proteomes" id="UP001596410"/>
    </source>
</evidence>
<accession>A0ABW2EFY9</accession>
<organism evidence="1 2">
    <name type="scientific">Halobacillus seohaensis</name>
    <dbReference type="NCBI Taxonomy" id="447421"/>
    <lineage>
        <taxon>Bacteria</taxon>
        <taxon>Bacillati</taxon>
        <taxon>Bacillota</taxon>
        <taxon>Bacilli</taxon>
        <taxon>Bacillales</taxon>
        <taxon>Bacillaceae</taxon>
        <taxon>Halobacillus</taxon>
    </lineage>
</organism>
<dbReference type="EMBL" id="JBHSZV010000011">
    <property type="protein sequence ID" value="MFC7061078.1"/>
    <property type="molecule type" value="Genomic_DNA"/>
</dbReference>
<keyword evidence="2" id="KW-1185">Reference proteome</keyword>
<comment type="caution">
    <text evidence="1">The sequence shown here is derived from an EMBL/GenBank/DDBJ whole genome shotgun (WGS) entry which is preliminary data.</text>
</comment>
<reference evidence="2" key="1">
    <citation type="journal article" date="2019" name="Int. J. Syst. Evol. Microbiol.">
        <title>The Global Catalogue of Microorganisms (GCM) 10K type strain sequencing project: providing services to taxonomists for standard genome sequencing and annotation.</title>
        <authorList>
            <consortium name="The Broad Institute Genomics Platform"/>
            <consortium name="The Broad Institute Genome Sequencing Center for Infectious Disease"/>
            <person name="Wu L."/>
            <person name="Ma J."/>
        </authorList>
    </citation>
    <scope>NUCLEOTIDE SEQUENCE [LARGE SCALE GENOMIC DNA]</scope>
    <source>
        <strain evidence="2">CGMCC 4.1621</strain>
    </source>
</reference>
<dbReference type="Gene3D" id="3.30.530.20">
    <property type="match status" value="1"/>
</dbReference>
<protein>
    <recommendedName>
        <fullName evidence="3">SRPBCC family protein</fullName>
    </recommendedName>
</protein>
<proteinExistence type="predicted"/>
<dbReference type="InterPro" id="IPR023393">
    <property type="entry name" value="START-like_dom_sf"/>
</dbReference>
<evidence type="ECO:0008006" key="3">
    <source>
        <dbReference type="Google" id="ProtNLM"/>
    </source>
</evidence>
<dbReference type="RefSeq" id="WP_204708832.1">
    <property type="nucleotide sequence ID" value="NZ_JBHSZV010000011.1"/>
</dbReference>
<dbReference type="Proteomes" id="UP001596410">
    <property type="component" value="Unassembled WGS sequence"/>
</dbReference>
<dbReference type="SUPFAM" id="SSF55961">
    <property type="entry name" value="Bet v1-like"/>
    <property type="match status" value="1"/>
</dbReference>
<gene>
    <name evidence="1" type="ORF">ACFQIC_04265</name>
</gene>
<sequence>MFEVRTVSVTINQPMEEVYHFVHQPMNMAAWAKSFCLSVAQKGEEWSIETGDGHARVRFVEDNPYGVLDYYVTVATGAEIFNPMRVISNGAHCEVLATLFRSPEVSEEDFLLDGAMMSNDLRKLKETMELL</sequence>